<sequence length="299" mass="35619">MNKELKTAVLMLTFKRLSTTKEVFEQIKKTKPPRLYIASDGPRENIHEEAEKVNVVRDFVMSHIDWDCKVKTLFRDKNLGSMKAVSEAITWFFENEEKGIILEDDCVPSLSFFWFCEELLNKYKDNLDIWHIGGSNFQNGIKRGNGSYYFSALNHVWGWASWANRWKFYDVKLNSISDDSFINQYWSGNAFKYWSKIFWTIKNRGIDAWDYQWTFTMWFNKGLAILPNLNLITNIGFYDARSGVKKPDKNMNKERYELDFHNFIDPVEIKRDTIADEYTMKHSFYISLIKRILRKLKDF</sequence>
<reference evidence="1" key="1">
    <citation type="journal article" date="2020" name="mSystems">
        <title>Genome- and Community-Level Interaction Insights into Carbon Utilization and Element Cycling Functions of Hydrothermarchaeota in Hydrothermal Sediment.</title>
        <authorList>
            <person name="Zhou Z."/>
            <person name="Liu Y."/>
            <person name="Xu W."/>
            <person name="Pan J."/>
            <person name="Luo Z.H."/>
            <person name="Li M."/>
        </authorList>
    </citation>
    <scope>NUCLEOTIDE SEQUENCE [LARGE SCALE GENOMIC DNA]</scope>
    <source>
        <strain evidence="1">SpSt-972</strain>
    </source>
</reference>
<keyword evidence="1" id="KW-0808">Transferase</keyword>
<organism evidence="1">
    <name type="scientific">Desulfurella acetivorans</name>
    <dbReference type="NCBI Taxonomy" id="33002"/>
    <lineage>
        <taxon>Bacteria</taxon>
        <taxon>Pseudomonadati</taxon>
        <taxon>Campylobacterota</taxon>
        <taxon>Desulfurellia</taxon>
        <taxon>Desulfurellales</taxon>
        <taxon>Desulfurellaceae</taxon>
        <taxon>Desulfurella</taxon>
    </lineage>
</organism>
<dbReference type="InterPro" id="IPR029044">
    <property type="entry name" value="Nucleotide-diphossugar_trans"/>
</dbReference>
<dbReference type="GO" id="GO:0016740">
    <property type="term" value="F:transferase activity"/>
    <property type="evidence" value="ECO:0007669"/>
    <property type="project" value="UniProtKB-KW"/>
</dbReference>
<comment type="caution">
    <text evidence="1">The sequence shown here is derived from an EMBL/GenBank/DDBJ whole genome shotgun (WGS) entry which is preliminary data.</text>
</comment>
<dbReference type="AlphaFoldDB" id="A0A832AXC6"/>
<accession>A0A832AXC6</accession>
<dbReference type="SUPFAM" id="SSF53448">
    <property type="entry name" value="Nucleotide-diphospho-sugar transferases"/>
    <property type="match status" value="1"/>
</dbReference>
<proteinExistence type="predicted"/>
<dbReference type="Gene3D" id="3.90.550.10">
    <property type="entry name" value="Spore Coat Polysaccharide Biosynthesis Protein SpsA, Chain A"/>
    <property type="match status" value="1"/>
</dbReference>
<gene>
    <name evidence="1" type="ORF">ENX80_00800</name>
</gene>
<name>A0A832AXC6_DESAE</name>
<evidence type="ECO:0000313" key="1">
    <source>
        <dbReference type="EMBL" id="HGA37344.1"/>
    </source>
</evidence>
<protein>
    <submittedName>
        <fullName evidence="1">Nucleotide-diphospho-sugar transferase</fullName>
    </submittedName>
</protein>
<dbReference type="EMBL" id="DTPL01000049">
    <property type="protein sequence ID" value="HGA37344.1"/>
    <property type="molecule type" value="Genomic_DNA"/>
</dbReference>